<name>A0A8J8T1J6_HALGN</name>
<feature type="transmembrane region" description="Helical" evidence="1">
    <location>
        <begin position="95"/>
        <end position="112"/>
    </location>
</feature>
<feature type="transmembrane region" description="Helical" evidence="1">
    <location>
        <begin position="132"/>
        <end position="151"/>
    </location>
</feature>
<protein>
    <submittedName>
        <fullName evidence="2">Uncharacterized protein</fullName>
    </submittedName>
</protein>
<keyword evidence="1" id="KW-0472">Membrane</keyword>
<dbReference type="AlphaFoldDB" id="A0A8J8T1J6"/>
<feature type="transmembrane region" description="Helical" evidence="1">
    <location>
        <begin position="49"/>
        <end position="65"/>
    </location>
</feature>
<organism evidence="2 3">
    <name type="scientific">Halteria grandinella</name>
    <dbReference type="NCBI Taxonomy" id="5974"/>
    <lineage>
        <taxon>Eukaryota</taxon>
        <taxon>Sar</taxon>
        <taxon>Alveolata</taxon>
        <taxon>Ciliophora</taxon>
        <taxon>Intramacronucleata</taxon>
        <taxon>Spirotrichea</taxon>
        <taxon>Stichotrichia</taxon>
        <taxon>Sporadotrichida</taxon>
        <taxon>Halteriidae</taxon>
        <taxon>Halteria</taxon>
    </lineage>
</organism>
<keyword evidence="1" id="KW-0812">Transmembrane</keyword>
<keyword evidence="1" id="KW-1133">Transmembrane helix</keyword>
<keyword evidence="3" id="KW-1185">Reference proteome</keyword>
<comment type="caution">
    <text evidence="2">The sequence shown here is derived from an EMBL/GenBank/DDBJ whole genome shotgun (WGS) entry which is preliminary data.</text>
</comment>
<reference evidence="2" key="1">
    <citation type="submission" date="2019-06" db="EMBL/GenBank/DDBJ databases">
        <authorList>
            <person name="Zheng W."/>
        </authorList>
    </citation>
    <scope>NUCLEOTIDE SEQUENCE</scope>
    <source>
        <strain evidence="2">QDHG01</strain>
    </source>
</reference>
<accession>A0A8J8T1J6</accession>
<gene>
    <name evidence="2" type="ORF">FGO68_gene3053</name>
</gene>
<dbReference type="EMBL" id="RRYP01010875">
    <property type="protein sequence ID" value="TNV78108.1"/>
    <property type="molecule type" value="Genomic_DNA"/>
</dbReference>
<evidence type="ECO:0000313" key="2">
    <source>
        <dbReference type="EMBL" id="TNV78108.1"/>
    </source>
</evidence>
<evidence type="ECO:0000313" key="3">
    <source>
        <dbReference type="Proteomes" id="UP000785679"/>
    </source>
</evidence>
<proteinExistence type="predicted"/>
<evidence type="ECO:0000256" key="1">
    <source>
        <dbReference type="SAM" id="Phobius"/>
    </source>
</evidence>
<feature type="transmembrane region" description="Helical" evidence="1">
    <location>
        <begin position="20"/>
        <end position="43"/>
    </location>
</feature>
<dbReference type="Proteomes" id="UP000785679">
    <property type="component" value="Unassembled WGS sequence"/>
</dbReference>
<sequence>MSELSGDTSKKLGPNFCTQLFFNSVVIFQIVISIGIISLLIYFQDDDEKVNLILIIGYLTIYYRFSSRQNSLLEKNKGYFKELEIQWVNKATTEVLKFFIYICQWLLIQGATKSFMEFYLYEHPEQKVKILFYFWLYLVALPSQLLMLFGINKSIMQALAYDQFESVRRGSDSQRPGPQRLTFDFYDNGSILMAFEKMYEASLESRETGVGSLFVRDKSTFLNAVREVEEGEHELGPLENRTQSSSVGQEMIFSKPTY</sequence>